<dbReference type="EMBL" id="JADWYR010000001">
    <property type="protein sequence ID" value="MBG9375533.1"/>
    <property type="molecule type" value="Genomic_DNA"/>
</dbReference>
<dbReference type="PROSITE" id="PS51257">
    <property type="entry name" value="PROKAR_LIPOPROTEIN"/>
    <property type="match status" value="1"/>
</dbReference>
<dbReference type="InterPro" id="IPR058627">
    <property type="entry name" value="MdtA-like_C"/>
</dbReference>
<dbReference type="PANTHER" id="PTHR30469:SF15">
    <property type="entry name" value="HLYD FAMILY OF SECRETION PROTEINS"/>
    <property type="match status" value="1"/>
</dbReference>
<organism evidence="5 6">
    <name type="scientific">Panacibacter microcysteis</name>
    <dbReference type="NCBI Taxonomy" id="2793269"/>
    <lineage>
        <taxon>Bacteria</taxon>
        <taxon>Pseudomonadati</taxon>
        <taxon>Bacteroidota</taxon>
        <taxon>Chitinophagia</taxon>
        <taxon>Chitinophagales</taxon>
        <taxon>Chitinophagaceae</taxon>
        <taxon>Panacibacter</taxon>
    </lineage>
</organism>
<dbReference type="Gene3D" id="2.40.50.100">
    <property type="match status" value="1"/>
</dbReference>
<keyword evidence="3" id="KW-0732">Signal</keyword>
<dbReference type="InterPro" id="IPR006143">
    <property type="entry name" value="RND_pump_MFP"/>
</dbReference>
<dbReference type="Gene3D" id="2.40.30.170">
    <property type="match status" value="1"/>
</dbReference>
<gene>
    <name evidence="5" type="ORF">I5907_04765</name>
</gene>
<dbReference type="SUPFAM" id="SSF111369">
    <property type="entry name" value="HlyD-like secretion proteins"/>
    <property type="match status" value="1"/>
</dbReference>
<keyword evidence="2" id="KW-0175">Coiled coil</keyword>
<protein>
    <submittedName>
        <fullName evidence="5">Efflux RND transporter periplasmic adaptor subunit</fullName>
    </submittedName>
</protein>
<dbReference type="GO" id="GO:0015562">
    <property type="term" value="F:efflux transmembrane transporter activity"/>
    <property type="evidence" value="ECO:0007669"/>
    <property type="project" value="TreeGrafter"/>
</dbReference>
<feature type="coiled-coil region" evidence="2">
    <location>
        <begin position="141"/>
        <end position="192"/>
    </location>
</feature>
<dbReference type="Gene3D" id="2.40.420.20">
    <property type="match status" value="1"/>
</dbReference>
<reference evidence="5" key="1">
    <citation type="submission" date="2020-11" db="EMBL/GenBank/DDBJ databases">
        <title>Bacterial whole genome sequence for Panacibacter sp. DH6.</title>
        <authorList>
            <person name="Le V."/>
            <person name="Ko S."/>
            <person name="Ahn C.-Y."/>
            <person name="Oh H.-M."/>
        </authorList>
    </citation>
    <scope>NUCLEOTIDE SEQUENCE</scope>
    <source>
        <strain evidence="5">DH6</strain>
    </source>
</reference>
<dbReference type="Pfam" id="PF25967">
    <property type="entry name" value="RND-MFP_C"/>
    <property type="match status" value="1"/>
</dbReference>
<keyword evidence="6" id="KW-1185">Reference proteome</keyword>
<dbReference type="GO" id="GO:1990281">
    <property type="term" value="C:efflux pump complex"/>
    <property type="evidence" value="ECO:0007669"/>
    <property type="project" value="TreeGrafter"/>
</dbReference>
<evidence type="ECO:0000313" key="5">
    <source>
        <dbReference type="EMBL" id="MBG9375533.1"/>
    </source>
</evidence>
<feature type="domain" description="Multidrug resistance protein MdtA-like C-terminal permuted SH3" evidence="4">
    <location>
        <begin position="312"/>
        <end position="375"/>
    </location>
</feature>
<comment type="caution">
    <text evidence="5">The sequence shown here is derived from an EMBL/GenBank/DDBJ whole genome shotgun (WGS) entry which is preliminary data.</text>
</comment>
<accession>A0A931E5S4</accession>
<sequence>MRKIVNICSLSAFLFLASCGAKSDSGKGGDVAAKKAKLEELKKEQQKITDEITALEAEIVKIDPSAKPEKTKLVTVSDVKAENFIHYIDLQGTVTSDDISYVAPRNGQGGLVKAVYVKQGDNVKKGQLLLKLDDAIYQKNLQQAQTQLKYAEDLLRRQKNLWNQQIGTELQLVQAQQNVDQVNDQIATLKEQMSMANVIADVSGVADVVNIRVGEFFSGNAMNPQIRIVNNSRLKVTTQVPENYVENVNNGSNVIVNLPDINKTFNSKISVSGKVIDPNSRSFYVDAKLPADNNLRPNQVALVKIQDYAASNAITAPVNTLQTDEKGKFVMVAVNEGGKLVAKKRPVEIGQLYGDKIEIKSGLQAGEQLITYGYQGVYDGQLLTTAAQQ</sequence>
<dbReference type="NCBIfam" id="TIGR01730">
    <property type="entry name" value="RND_mfp"/>
    <property type="match status" value="1"/>
</dbReference>
<feature type="signal peptide" evidence="3">
    <location>
        <begin position="1"/>
        <end position="23"/>
    </location>
</feature>
<comment type="similarity">
    <text evidence="1">Belongs to the membrane fusion protein (MFP) (TC 8.A.1) family.</text>
</comment>
<dbReference type="Proteomes" id="UP000628448">
    <property type="component" value="Unassembled WGS sequence"/>
</dbReference>
<evidence type="ECO:0000256" key="1">
    <source>
        <dbReference type="ARBA" id="ARBA00009477"/>
    </source>
</evidence>
<evidence type="ECO:0000259" key="4">
    <source>
        <dbReference type="Pfam" id="PF25967"/>
    </source>
</evidence>
<name>A0A931E5S4_9BACT</name>
<proteinExistence type="inferred from homology"/>
<dbReference type="AlphaFoldDB" id="A0A931E5S4"/>
<dbReference type="RefSeq" id="WP_196989580.1">
    <property type="nucleotide sequence ID" value="NZ_JADWYR010000001.1"/>
</dbReference>
<dbReference type="Gene3D" id="1.10.287.470">
    <property type="entry name" value="Helix hairpin bin"/>
    <property type="match status" value="1"/>
</dbReference>
<evidence type="ECO:0000313" key="6">
    <source>
        <dbReference type="Proteomes" id="UP000628448"/>
    </source>
</evidence>
<evidence type="ECO:0000256" key="2">
    <source>
        <dbReference type="SAM" id="Coils"/>
    </source>
</evidence>
<dbReference type="PANTHER" id="PTHR30469">
    <property type="entry name" value="MULTIDRUG RESISTANCE PROTEIN MDTA"/>
    <property type="match status" value="1"/>
</dbReference>
<feature type="chain" id="PRO_5037917452" evidence="3">
    <location>
        <begin position="24"/>
        <end position="389"/>
    </location>
</feature>
<feature type="coiled-coil region" evidence="2">
    <location>
        <begin position="31"/>
        <end position="58"/>
    </location>
</feature>
<evidence type="ECO:0000256" key="3">
    <source>
        <dbReference type="SAM" id="SignalP"/>
    </source>
</evidence>